<evidence type="ECO:0000313" key="3">
    <source>
        <dbReference type="Proteomes" id="UP001499854"/>
    </source>
</evidence>
<dbReference type="InterPro" id="IPR025332">
    <property type="entry name" value="DUF4238"/>
</dbReference>
<feature type="compositionally biased region" description="Acidic residues" evidence="1">
    <location>
        <begin position="316"/>
        <end position="329"/>
    </location>
</feature>
<feature type="region of interest" description="Disordered" evidence="1">
    <location>
        <begin position="296"/>
        <end position="329"/>
    </location>
</feature>
<evidence type="ECO:0000313" key="2">
    <source>
        <dbReference type="EMBL" id="GAA1963531.1"/>
    </source>
</evidence>
<accession>A0ABN2R547</accession>
<organism evidence="2 3">
    <name type="scientific">Catenulispora subtropica</name>
    <dbReference type="NCBI Taxonomy" id="450798"/>
    <lineage>
        <taxon>Bacteria</taxon>
        <taxon>Bacillati</taxon>
        <taxon>Actinomycetota</taxon>
        <taxon>Actinomycetes</taxon>
        <taxon>Catenulisporales</taxon>
        <taxon>Catenulisporaceae</taxon>
        <taxon>Catenulispora</taxon>
    </lineage>
</organism>
<comment type="caution">
    <text evidence="2">The sequence shown here is derived from an EMBL/GenBank/DDBJ whole genome shotgun (WGS) entry which is preliminary data.</text>
</comment>
<evidence type="ECO:0000256" key="1">
    <source>
        <dbReference type="SAM" id="MobiDB-lite"/>
    </source>
</evidence>
<sequence>MAEMAKIKRRQHIVSKFYLSGFANGTKRVMQIRLAGGNPQPISITDATVISHFYTVTLPDGTRSDAFEDAMSELERAAATSLRRILSGTWPLPTADREAVASWIALQYLRTAAVRRTFQELSDFLTDLALRTEVAGGGKDRLRTVLQEIDGVSPTEEDVEFWWDDLTAGKPQPGPTIDPADHLQQIIRQHRDSTLMMRARPWTLIRFRRKALITGDCPVVLLDDGAVVGAGYALAPTVLVPLDRRTALLLSEVAAGVPEGEADVQIAPTAAMARVFNQAIASNAYAAVFHHPDDDPLTGLSLPPPMRSRAGLPDLPLDDEDDAEADPVI</sequence>
<protein>
    <recommendedName>
        <fullName evidence="4">DUF4238 domain-containing protein</fullName>
    </recommendedName>
</protein>
<keyword evidence="3" id="KW-1185">Reference proteome</keyword>
<evidence type="ECO:0008006" key="4">
    <source>
        <dbReference type="Google" id="ProtNLM"/>
    </source>
</evidence>
<dbReference type="EMBL" id="BAAAQM010000009">
    <property type="protein sequence ID" value="GAA1963531.1"/>
    <property type="molecule type" value="Genomic_DNA"/>
</dbReference>
<proteinExistence type="predicted"/>
<name>A0ABN2R547_9ACTN</name>
<reference evidence="2 3" key="1">
    <citation type="journal article" date="2019" name="Int. J. Syst. Evol. Microbiol.">
        <title>The Global Catalogue of Microorganisms (GCM) 10K type strain sequencing project: providing services to taxonomists for standard genome sequencing and annotation.</title>
        <authorList>
            <consortium name="The Broad Institute Genomics Platform"/>
            <consortium name="The Broad Institute Genome Sequencing Center for Infectious Disease"/>
            <person name="Wu L."/>
            <person name="Ma J."/>
        </authorList>
    </citation>
    <scope>NUCLEOTIDE SEQUENCE [LARGE SCALE GENOMIC DNA]</scope>
    <source>
        <strain evidence="2 3">JCM 16013</strain>
    </source>
</reference>
<dbReference type="Pfam" id="PF14022">
    <property type="entry name" value="DUF4238"/>
    <property type="match status" value="1"/>
</dbReference>
<gene>
    <name evidence="2" type="ORF">GCM10009838_20740</name>
</gene>
<dbReference type="Proteomes" id="UP001499854">
    <property type="component" value="Unassembled WGS sequence"/>
</dbReference>